<dbReference type="AlphaFoldDB" id="A0A285I1E3"/>
<dbReference type="RefSeq" id="WP_097144542.1">
    <property type="nucleotide sequence ID" value="NZ_OBEA01000001.1"/>
</dbReference>
<dbReference type="Proteomes" id="UP000231702">
    <property type="component" value="Unassembled WGS sequence"/>
</dbReference>
<evidence type="ECO:0000313" key="2">
    <source>
        <dbReference type="EMBL" id="SNY40896.1"/>
    </source>
</evidence>
<dbReference type="Proteomes" id="UP000231655">
    <property type="component" value="Unassembled WGS sequence"/>
</dbReference>
<gene>
    <name evidence="1" type="ORF">CVM39_06460</name>
    <name evidence="2" type="ORF">SAMN06297129_0792</name>
</gene>
<name>A0A285I1E3_9RHOB</name>
<keyword evidence="4" id="KW-1185">Reference proteome</keyword>
<organism evidence="2 3">
    <name type="scientific">Pseudooceanicola antarcticus</name>
    <dbReference type="NCBI Taxonomy" id="1247613"/>
    <lineage>
        <taxon>Bacteria</taxon>
        <taxon>Pseudomonadati</taxon>
        <taxon>Pseudomonadota</taxon>
        <taxon>Alphaproteobacteria</taxon>
        <taxon>Rhodobacterales</taxon>
        <taxon>Paracoccaceae</taxon>
        <taxon>Pseudooceanicola</taxon>
    </lineage>
</organism>
<reference evidence="2 3" key="1">
    <citation type="submission" date="2017-09" db="EMBL/GenBank/DDBJ databases">
        <authorList>
            <person name="Ehlers B."/>
            <person name="Leendertz F.H."/>
        </authorList>
    </citation>
    <scope>NUCLEOTIDE SEQUENCE [LARGE SCALE GENOMIC DNA]</scope>
    <source>
        <strain evidence="2 3">CGMCC 1.12662</strain>
    </source>
</reference>
<dbReference type="EMBL" id="OBEA01000001">
    <property type="protein sequence ID" value="SNY40896.1"/>
    <property type="molecule type" value="Genomic_DNA"/>
</dbReference>
<dbReference type="EMBL" id="PGTD01000013">
    <property type="protein sequence ID" value="PJE30347.1"/>
    <property type="molecule type" value="Genomic_DNA"/>
</dbReference>
<evidence type="ECO:0000313" key="1">
    <source>
        <dbReference type="EMBL" id="PJE30347.1"/>
    </source>
</evidence>
<reference evidence="1 4" key="2">
    <citation type="journal article" date="2018" name="Int. J. Syst. Evol. Microbiol.">
        <title>Pseudooceanicola lipolyticus sp. nov., a marine alphaproteobacterium, reclassification of Oceanicola flagellatus as Pseudooceanicola flagellatus comb. nov. and emended description of the genus Pseudooceanicola.</title>
        <authorList>
            <person name="Huang M.-M."/>
            <person name="Guo L.-L."/>
            <person name="Wu Y.-H."/>
            <person name="Lai Q.-L."/>
            <person name="Shao Z.-Z."/>
            <person name="Wang C.-S."/>
            <person name="Wu M."/>
            <person name="Xu X.-W."/>
        </authorList>
    </citation>
    <scope>NUCLEOTIDE SEQUENCE [LARGE SCALE GENOMIC DNA]</scope>
    <source>
        <strain evidence="1 4">Ar-45</strain>
    </source>
</reference>
<evidence type="ECO:0000313" key="4">
    <source>
        <dbReference type="Proteomes" id="UP000231702"/>
    </source>
</evidence>
<dbReference type="OrthoDB" id="5380073at2"/>
<proteinExistence type="predicted"/>
<protein>
    <submittedName>
        <fullName evidence="2">Calcineurin-like phosphoesterase superfamily protein</fullName>
    </submittedName>
    <submittedName>
        <fullName evidence="1">Metallophosphoesterase</fullName>
    </submittedName>
</protein>
<sequence length="188" mass="21184">MAHWYTADLHFGHEAIIGFCKRPFRSASHMDGALLENLWSKVGPEDDLWIVGDFAWGKRSDDEAWLNGIFQQLPGARRHLVIGNHDGAATRSLPWDSIGHLVQVEDAPKEPPLTLCHYPMITWEHARRGALQLFGHVHENWAGTRNAVNVGVDVWDYCPVQLEAISRRARSLPVNSHWKDAEPRSAGA</sequence>
<dbReference type="SUPFAM" id="SSF56300">
    <property type="entry name" value="Metallo-dependent phosphatases"/>
    <property type="match status" value="1"/>
</dbReference>
<dbReference type="Gene3D" id="3.60.21.10">
    <property type="match status" value="1"/>
</dbReference>
<dbReference type="InterPro" id="IPR029052">
    <property type="entry name" value="Metallo-depent_PP-like"/>
</dbReference>
<accession>A0A285I1E3</accession>
<evidence type="ECO:0000313" key="3">
    <source>
        <dbReference type="Proteomes" id="UP000231655"/>
    </source>
</evidence>